<evidence type="ECO:0000313" key="1">
    <source>
        <dbReference type="EMBL" id="TDY61569.1"/>
    </source>
</evidence>
<proteinExistence type="predicted"/>
<dbReference type="EMBL" id="SORL01000009">
    <property type="protein sequence ID" value="TDY61569.1"/>
    <property type="molecule type" value="Genomic_DNA"/>
</dbReference>
<evidence type="ECO:0000313" key="2">
    <source>
        <dbReference type="Proteomes" id="UP000294824"/>
    </source>
</evidence>
<gene>
    <name evidence="1" type="ORF">DFQ06_2908</name>
</gene>
<dbReference type="Proteomes" id="UP000294824">
    <property type="component" value="Unassembled WGS sequence"/>
</dbReference>
<keyword evidence="2" id="KW-1185">Reference proteome</keyword>
<protein>
    <submittedName>
        <fullName evidence="1">Uncharacterized protein</fullName>
    </submittedName>
</protein>
<sequence>MGRISGIRTTVVLVFATKTEEIRDMLFPVFTE</sequence>
<organism evidence="1 2">
    <name type="scientific">Algibacter lectus</name>
    <dbReference type="NCBI Taxonomy" id="221126"/>
    <lineage>
        <taxon>Bacteria</taxon>
        <taxon>Pseudomonadati</taxon>
        <taxon>Bacteroidota</taxon>
        <taxon>Flavobacteriia</taxon>
        <taxon>Flavobacteriales</taxon>
        <taxon>Flavobacteriaceae</taxon>
        <taxon>Algibacter</taxon>
    </lineage>
</organism>
<name>A0A4R8M7U5_9FLAO</name>
<comment type="caution">
    <text evidence="1">The sequence shown here is derived from an EMBL/GenBank/DDBJ whole genome shotgun (WGS) entry which is preliminary data.</text>
</comment>
<accession>A0A4R8M7U5</accession>
<dbReference type="AlphaFoldDB" id="A0A4R8M7U5"/>
<reference evidence="1 2" key="1">
    <citation type="submission" date="2019-03" db="EMBL/GenBank/DDBJ databases">
        <title>Genomic Encyclopedia of Type Strains, Phase III (KMG-III): the genomes of soil and plant-associated and newly described type strains.</title>
        <authorList>
            <person name="Whitman W."/>
        </authorList>
    </citation>
    <scope>NUCLEOTIDE SEQUENCE [LARGE SCALE GENOMIC DNA]</scope>
    <source>
        <strain evidence="1 2">CECT 8301</strain>
    </source>
</reference>